<protein>
    <submittedName>
        <fullName evidence="1">Uncharacterized protein</fullName>
    </submittedName>
</protein>
<dbReference type="AlphaFoldDB" id="A0A0G0BJW1"/>
<organism evidence="1 2">
    <name type="scientific">candidate division WS6 bacterium GW2011_GWE1_34_7</name>
    <dbReference type="NCBI Taxonomy" id="1619093"/>
    <lineage>
        <taxon>Bacteria</taxon>
        <taxon>Candidatus Dojkabacteria</taxon>
    </lineage>
</organism>
<feature type="non-terminal residue" evidence="1">
    <location>
        <position position="1"/>
    </location>
</feature>
<dbReference type="Proteomes" id="UP000033866">
    <property type="component" value="Unassembled WGS sequence"/>
</dbReference>
<evidence type="ECO:0000313" key="1">
    <source>
        <dbReference type="EMBL" id="KKP63926.1"/>
    </source>
</evidence>
<evidence type="ECO:0000313" key="2">
    <source>
        <dbReference type="Proteomes" id="UP000033866"/>
    </source>
</evidence>
<accession>A0A0G0BJW1</accession>
<reference evidence="1 2" key="1">
    <citation type="journal article" date="2015" name="Nature">
        <title>rRNA introns, odd ribosomes, and small enigmatic genomes across a large radiation of phyla.</title>
        <authorList>
            <person name="Brown C.T."/>
            <person name="Hug L.A."/>
            <person name="Thomas B.C."/>
            <person name="Sharon I."/>
            <person name="Castelle C.J."/>
            <person name="Singh A."/>
            <person name="Wilkins M.J."/>
            <person name="Williams K.H."/>
            <person name="Banfield J.F."/>
        </authorList>
    </citation>
    <scope>NUCLEOTIDE SEQUENCE [LARGE SCALE GENOMIC DNA]</scope>
</reference>
<sequence length="109" mass="12721">LELDDYNNEMNKIKTEIKNLSSNIQDDEVSEVQFKKLLDNAEYFLKNIEPLYNEYPISKKRQLLQIVYPKGVTYGNGKYRTKEKSYIFNVLDSLSIGKYESMGVQGLEP</sequence>
<comment type="caution">
    <text evidence="1">The sequence shown here is derived from an EMBL/GenBank/DDBJ whole genome shotgun (WGS) entry which is preliminary data.</text>
</comment>
<proteinExistence type="predicted"/>
<dbReference type="EMBL" id="LBPV01000059">
    <property type="protein sequence ID" value="KKP63926.1"/>
    <property type="molecule type" value="Genomic_DNA"/>
</dbReference>
<name>A0A0G0BJW1_9BACT</name>
<gene>
    <name evidence="1" type="ORF">UR61_C0059G0001</name>
</gene>